<organism evidence="2 3">
    <name type="scientific">Aspergillus indologenus CBS 114.80</name>
    <dbReference type="NCBI Taxonomy" id="1450541"/>
    <lineage>
        <taxon>Eukaryota</taxon>
        <taxon>Fungi</taxon>
        <taxon>Dikarya</taxon>
        <taxon>Ascomycota</taxon>
        <taxon>Pezizomycotina</taxon>
        <taxon>Eurotiomycetes</taxon>
        <taxon>Eurotiomycetidae</taxon>
        <taxon>Eurotiales</taxon>
        <taxon>Aspergillaceae</taxon>
        <taxon>Aspergillus</taxon>
        <taxon>Aspergillus subgen. Circumdati</taxon>
    </lineage>
</organism>
<gene>
    <name evidence="2" type="ORF">BP00DRAFT_426008</name>
</gene>
<dbReference type="Pfam" id="PF01636">
    <property type="entry name" value="APH"/>
    <property type="match status" value="1"/>
</dbReference>
<dbReference type="Proteomes" id="UP000248817">
    <property type="component" value="Unassembled WGS sequence"/>
</dbReference>
<dbReference type="AlphaFoldDB" id="A0A2V5I2F9"/>
<dbReference type="InterPro" id="IPR011009">
    <property type="entry name" value="Kinase-like_dom_sf"/>
</dbReference>
<reference evidence="2 3" key="1">
    <citation type="submission" date="2018-02" db="EMBL/GenBank/DDBJ databases">
        <title>The genomes of Aspergillus section Nigri reveals drivers in fungal speciation.</title>
        <authorList>
            <consortium name="DOE Joint Genome Institute"/>
            <person name="Vesth T.C."/>
            <person name="Nybo J."/>
            <person name="Theobald S."/>
            <person name="Brandl J."/>
            <person name="Frisvad J.C."/>
            <person name="Nielsen K.F."/>
            <person name="Lyhne E.K."/>
            <person name="Kogle M.E."/>
            <person name="Kuo A."/>
            <person name="Riley R."/>
            <person name="Clum A."/>
            <person name="Nolan M."/>
            <person name="Lipzen A."/>
            <person name="Salamov A."/>
            <person name="Henrissat B."/>
            <person name="Wiebenga A."/>
            <person name="De vries R.P."/>
            <person name="Grigoriev I.V."/>
            <person name="Mortensen U.H."/>
            <person name="Andersen M.R."/>
            <person name="Baker S.E."/>
        </authorList>
    </citation>
    <scope>NUCLEOTIDE SEQUENCE [LARGE SCALE GENOMIC DNA]</scope>
    <source>
        <strain evidence="2 3">CBS 114.80</strain>
    </source>
</reference>
<name>A0A2V5I2F9_9EURO</name>
<accession>A0A2V5I2F9</accession>
<sequence>MAKSFVPSILRPDYTWPCRPPFIVSPITPPVPRVSWKPIRVAWGLVHRALRYFSQWYCHWFGIHFDYNIIPLPFGLLIKWTDRSSVEEAIATQMARAAGMPVPKVLNYGEQLYPDCNRKVSILMTRLPGIDLNNWEDKEYDPESEEPWLQELKACVQTMRLWKPPSSRQNWVSSAIGTCLRSQRVPHHIMGPFTDQTQLHDFLLSTASNHTFKSQAEFEKVLTTAKKLDQRKYRMVFSQGDLKAHNILVGDDGHLTGFLDWESAGWYPEYWEFTTAMRFGRNSWWFRAVSWIGGSEYLEELDYDRAVNSLTVDSYAFF</sequence>
<dbReference type="InterPro" id="IPR051678">
    <property type="entry name" value="AGP_Transferase"/>
</dbReference>
<evidence type="ECO:0000313" key="3">
    <source>
        <dbReference type="Proteomes" id="UP000248817"/>
    </source>
</evidence>
<proteinExistence type="predicted"/>
<evidence type="ECO:0000313" key="2">
    <source>
        <dbReference type="EMBL" id="PYI30899.1"/>
    </source>
</evidence>
<protein>
    <recommendedName>
        <fullName evidence="1">Aminoglycoside phosphotransferase domain-containing protein</fullName>
    </recommendedName>
</protein>
<dbReference type="PANTHER" id="PTHR21310">
    <property type="entry name" value="AMINOGLYCOSIDE PHOSPHOTRANSFERASE-RELATED-RELATED"/>
    <property type="match status" value="1"/>
</dbReference>
<dbReference type="InterPro" id="IPR002575">
    <property type="entry name" value="Aminoglycoside_PTrfase"/>
</dbReference>
<dbReference type="SUPFAM" id="SSF56112">
    <property type="entry name" value="Protein kinase-like (PK-like)"/>
    <property type="match status" value="1"/>
</dbReference>
<keyword evidence="3" id="KW-1185">Reference proteome</keyword>
<evidence type="ECO:0000259" key="1">
    <source>
        <dbReference type="Pfam" id="PF01636"/>
    </source>
</evidence>
<feature type="domain" description="Aminoglycoside phosphotransferase" evidence="1">
    <location>
        <begin position="81"/>
        <end position="281"/>
    </location>
</feature>
<dbReference type="PANTHER" id="PTHR21310:SF55">
    <property type="entry name" value="AMINOGLYCOSIDE PHOSPHOTRANSFERASE DOMAIN-CONTAINING PROTEIN"/>
    <property type="match status" value="1"/>
</dbReference>
<dbReference type="Gene3D" id="3.90.1200.10">
    <property type="match status" value="1"/>
</dbReference>
<dbReference type="EMBL" id="KZ825509">
    <property type="protein sequence ID" value="PYI30899.1"/>
    <property type="molecule type" value="Genomic_DNA"/>
</dbReference>